<protein>
    <submittedName>
        <fullName evidence="1">Uncharacterized protein</fullName>
    </submittedName>
</protein>
<dbReference type="EMBL" id="LN853483">
    <property type="protein sequence ID" value="CRY96033.1"/>
    <property type="molecule type" value="Genomic_DNA"/>
</dbReference>
<keyword evidence="1" id="KW-0614">Plasmid</keyword>
<proteinExistence type="predicted"/>
<dbReference type="AlphaFoldDB" id="A0A0H5Q2C3"/>
<accession>A0A0H5Q2C3</accession>
<geneLocation type="plasmid" evidence="1">
    <name>pRGFK0881</name>
</geneLocation>
<organism evidence="1">
    <name type="scientific">uncultured prokaryote</name>
    <dbReference type="NCBI Taxonomy" id="198431"/>
    <lineage>
        <taxon>unclassified sequences</taxon>
        <taxon>environmental samples</taxon>
    </lineage>
</organism>
<sequence length="55" mass="6541">MEEYKIYKTNRFNDEILQDIVAIFYSKELAEEFVSYEITLGNSYAIVKNGERIEI</sequence>
<reference evidence="1" key="2">
    <citation type="submission" date="2015-07" db="EMBL/GenBank/DDBJ databases">
        <title>Plasmids, circular viruses and viroids from rat gut.</title>
        <authorList>
            <person name="Jorgensen T.J."/>
            <person name="Hansen M.A."/>
            <person name="Xu Z."/>
            <person name="Tabak M.A."/>
            <person name="Sorensen S.J."/>
            <person name="Hansen L.H."/>
        </authorList>
    </citation>
    <scope>NUCLEOTIDE SEQUENCE</scope>
    <source>
        <plasmid evidence="1">pRGFK0881</plasmid>
    </source>
</reference>
<name>A0A0H5Q2C3_9ZZZZ</name>
<reference evidence="1" key="1">
    <citation type="submission" date="2015-06" db="EMBL/GenBank/DDBJ databases">
        <authorList>
            <person name="Joergensen T."/>
        </authorList>
    </citation>
    <scope>NUCLEOTIDE SEQUENCE</scope>
    <source>
        <plasmid evidence="1">pRGFK0881</plasmid>
    </source>
</reference>
<evidence type="ECO:0000313" key="1">
    <source>
        <dbReference type="EMBL" id="CRY96033.1"/>
    </source>
</evidence>